<accession>A0A0P0RHR7</accession>
<name>A0A0P0RHR7_9BURK</name>
<protein>
    <submittedName>
        <fullName evidence="1">Uncharacterized protein</fullName>
    </submittedName>
</protein>
<reference evidence="1 2" key="1">
    <citation type="journal article" date="2014" name="Genome Announc.">
        <title>Draft Genome Sequence of the Haloacid-Degrading Burkholderia caribensis Strain MBA4.</title>
        <authorList>
            <person name="Pan Y."/>
            <person name="Kong K.F."/>
            <person name="Tsang J.S."/>
        </authorList>
    </citation>
    <scope>NUCLEOTIDE SEQUENCE [LARGE SCALE GENOMIC DNA]</scope>
    <source>
        <strain evidence="1 2">MBA4</strain>
    </source>
</reference>
<dbReference type="KEGG" id="bcai:K788_0000637"/>
<sequence length="64" mass="7019">MVRPMIGFSGQKLVEQITLCTVDLYAAEFGEGYGPSRGRNEASNCSVDLSIRHLLVSDECDTTH</sequence>
<evidence type="ECO:0000313" key="1">
    <source>
        <dbReference type="EMBL" id="ALL68265.1"/>
    </source>
</evidence>
<gene>
    <name evidence="1" type="ORF">K788_0000637</name>
</gene>
<dbReference type="AlphaFoldDB" id="A0A0P0RHR7"/>
<evidence type="ECO:0000313" key="2">
    <source>
        <dbReference type="Proteomes" id="UP000019146"/>
    </source>
</evidence>
<proteinExistence type="predicted"/>
<organism evidence="1 2">
    <name type="scientific">Paraburkholderia caribensis MBA4</name>
    <dbReference type="NCBI Taxonomy" id="1323664"/>
    <lineage>
        <taxon>Bacteria</taxon>
        <taxon>Pseudomonadati</taxon>
        <taxon>Pseudomonadota</taxon>
        <taxon>Betaproteobacteria</taxon>
        <taxon>Burkholderiales</taxon>
        <taxon>Burkholderiaceae</taxon>
        <taxon>Paraburkholderia</taxon>
    </lineage>
</organism>
<dbReference type="Proteomes" id="UP000019146">
    <property type="component" value="Chromosome 2"/>
</dbReference>
<dbReference type="EMBL" id="CP012747">
    <property type="protein sequence ID" value="ALL68265.1"/>
    <property type="molecule type" value="Genomic_DNA"/>
</dbReference>